<evidence type="ECO:0000313" key="5">
    <source>
        <dbReference type="Proteomes" id="UP001303046"/>
    </source>
</evidence>
<keyword evidence="1" id="KW-0472">Membrane</keyword>
<evidence type="ECO:0000313" key="4">
    <source>
        <dbReference type="EMBL" id="KAK6754541.1"/>
    </source>
</evidence>
<keyword evidence="5" id="KW-1185">Reference proteome</keyword>
<gene>
    <name evidence="4" type="primary">Necator_chrV.g18292</name>
    <name evidence="4" type="ORF">RB195_013501</name>
</gene>
<feature type="region of interest" description="Disordered" evidence="2">
    <location>
        <begin position="197"/>
        <end position="229"/>
    </location>
</feature>
<organism evidence="4 5">
    <name type="scientific">Necator americanus</name>
    <name type="common">Human hookworm</name>
    <dbReference type="NCBI Taxonomy" id="51031"/>
    <lineage>
        <taxon>Eukaryota</taxon>
        <taxon>Metazoa</taxon>
        <taxon>Ecdysozoa</taxon>
        <taxon>Nematoda</taxon>
        <taxon>Chromadorea</taxon>
        <taxon>Rhabditida</taxon>
        <taxon>Rhabditina</taxon>
        <taxon>Rhabditomorpha</taxon>
        <taxon>Strongyloidea</taxon>
        <taxon>Ancylostomatidae</taxon>
        <taxon>Bunostominae</taxon>
        <taxon>Necator</taxon>
    </lineage>
</organism>
<comment type="caution">
    <text evidence="4">The sequence shown here is derived from an EMBL/GenBank/DDBJ whole genome shotgun (WGS) entry which is preliminary data.</text>
</comment>
<proteinExistence type="inferred from homology"/>
<comment type="similarity">
    <text evidence="1">Belongs to the TIM50 family.</text>
</comment>
<dbReference type="SMART" id="SM00577">
    <property type="entry name" value="CPDc"/>
    <property type="match status" value="1"/>
</dbReference>
<feature type="region of interest" description="Disordered" evidence="2">
    <location>
        <begin position="134"/>
        <end position="181"/>
    </location>
</feature>
<dbReference type="Pfam" id="PF03031">
    <property type="entry name" value="NIF"/>
    <property type="match status" value="1"/>
</dbReference>
<dbReference type="InterPro" id="IPR050365">
    <property type="entry name" value="TIM50"/>
</dbReference>
<dbReference type="InterPro" id="IPR023214">
    <property type="entry name" value="HAD_sf"/>
</dbReference>
<dbReference type="PANTHER" id="PTHR12210">
    <property type="entry name" value="DULLARD PROTEIN PHOSPHATASE"/>
    <property type="match status" value="1"/>
</dbReference>
<comment type="subunit">
    <text evidence="1">Component of the TIM23 complex.</text>
</comment>
<sequence>MYSEKGNAMLQTQIRQRAFPSVDVLLPPAVDCFFTLLAVGVANAESVVTGSTGRFLGEFETAGTSLKMAFRLVLDCLQQQVSRRICSTIVRRTYCNEKTFKSLLADTRVVSPFADPSRSTVVPAVTNGAKYFSVAQEQPNKDHESAEKRKDLARPSVSKSEPVVEKGKEEPKKSTKPDEAGRLSAIEELNLLKETLSKAEQQSESGGSKGADDEHTFDEEAEKERRRKRLERNTRIGGAILFGSSIAGLVTFCLYYGRSKRDEAGNIVPDEFSGSYLAPFYRIANSFKLWRDFVVEPAREQLLPDPLPHPYIQPKYTLVIEMKNVLVHPDWTYKTGYRFAKRPALEYFLDVVGYPNFEVVIYTSEAMMTAHPVVDSFDPKQRIMYRLYRDCTKYMHGQHVKDLSKLNRDLSKVIFIDVDAKAGQLNPENILLVPEWKGNMDDTSLVDLAELLKTIHLSDVEDVRPTLQYYSQFPDPAKEFRRRAIYLAEQEEQMKHQREESSHSLLKKYSGRLFGYRRHAPT</sequence>
<keyword evidence="1" id="KW-0809">Transit peptide</keyword>
<keyword evidence="1" id="KW-0813">Transport</keyword>
<accession>A0ABR1DYJ4</accession>
<dbReference type="InterPro" id="IPR036412">
    <property type="entry name" value="HAD-like_sf"/>
</dbReference>
<dbReference type="CDD" id="cd07521">
    <property type="entry name" value="HAD_FCP1-like"/>
    <property type="match status" value="1"/>
</dbReference>
<name>A0ABR1DYJ4_NECAM</name>
<dbReference type="PROSITE" id="PS50969">
    <property type="entry name" value="FCP1"/>
    <property type="match status" value="1"/>
</dbReference>
<keyword evidence="1" id="KW-0496">Mitochondrion</keyword>
<feature type="domain" description="FCP1 homology" evidence="3">
    <location>
        <begin position="311"/>
        <end position="455"/>
    </location>
</feature>
<keyword evidence="1" id="KW-0812">Transmembrane</keyword>
<dbReference type="SUPFAM" id="SSF56784">
    <property type="entry name" value="HAD-like"/>
    <property type="match status" value="1"/>
</dbReference>
<feature type="transmembrane region" description="Helical" evidence="1">
    <location>
        <begin position="236"/>
        <end position="257"/>
    </location>
</feature>
<evidence type="ECO:0000256" key="2">
    <source>
        <dbReference type="SAM" id="MobiDB-lite"/>
    </source>
</evidence>
<evidence type="ECO:0000259" key="3">
    <source>
        <dbReference type="PROSITE" id="PS50969"/>
    </source>
</evidence>
<dbReference type="EMBL" id="JAVFWL010000005">
    <property type="protein sequence ID" value="KAK6754541.1"/>
    <property type="molecule type" value="Genomic_DNA"/>
</dbReference>
<reference evidence="4 5" key="1">
    <citation type="submission" date="2023-08" db="EMBL/GenBank/DDBJ databases">
        <title>A Necator americanus chromosomal reference genome.</title>
        <authorList>
            <person name="Ilik V."/>
            <person name="Petrzelkova K.J."/>
            <person name="Pardy F."/>
            <person name="Fuh T."/>
            <person name="Niatou-Singa F.S."/>
            <person name="Gouil Q."/>
            <person name="Baker L."/>
            <person name="Ritchie M.E."/>
            <person name="Jex A.R."/>
            <person name="Gazzola D."/>
            <person name="Li H."/>
            <person name="Toshio Fujiwara R."/>
            <person name="Zhan B."/>
            <person name="Aroian R.V."/>
            <person name="Pafco B."/>
            <person name="Schwarz E.M."/>
        </authorList>
    </citation>
    <scope>NUCLEOTIDE SEQUENCE [LARGE SCALE GENOMIC DNA]</scope>
    <source>
        <strain evidence="4 5">Aroian</strain>
        <tissue evidence="4">Whole animal</tissue>
    </source>
</reference>
<keyword evidence="1" id="KW-0811">Translocation</keyword>
<dbReference type="Proteomes" id="UP001303046">
    <property type="component" value="Unassembled WGS sequence"/>
</dbReference>
<protein>
    <recommendedName>
        <fullName evidence="1">Mitochondrial import inner membrane translocase subunit TIM50</fullName>
    </recommendedName>
</protein>
<comment type="subcellular location">
    <subcellularLocation>
        <location evidence="1">Mitochondrion inner membrane</location>
        <topology evidence="1">Single-pass membrane protein</topology>
    </subcellularLocation>
</comment>
<keyword evidence="1" id="KW-0653">Protein transport</keyword>
<feature type="compositionally biased region" description="Basic and acidic residues" evidence="2">
    <location>
        <begin position="139"/>
        <end position="153"/>
    </location>
</feature>
<keyword evidence="1" id="KW-1133">Transmembrane helix</keyword>
<evidence type="ECO:0000256" key="1">
    <source>
        <dbReference type="RuleBase" id="RU365079"/>
    </source>
</evidence>
<feature type="compositionally biased region" description="Basic and acidic residues" evidence="2">
    <location>
        <begin position="162"/>
        <end position="181"/>
    </location>
</feature>
<comment type="function">
    <text evidence="1">Essential component of the TIM23 complex, a complex that mediates the translocation of transit peptide-containing proteins across the mitochondrial inner membrane.</text>
</comment>
<dbReference type="InterPro" id="IPR004274">
    <property type="entry name" value="FCP1_dom"/>
</dbReference>
<dbReference type="Gene3D" id="3.40.50.1000">
    <property type="entry name" value="HAD superfamily/HAD-like"/>
    <property type="match status" value="1"/>
</dbReference>